<evidence type="ECO:0000313" key="4">
    <source>
        <dbReference type="Proteomes" id="UP000176682"/>
    </source>
</evidence>
<feature type="transmembrane region" description="Helical" evidence="1">
    <location>
        <begin position="207"/>
        <end position="224"/>
    </location>
</feature>
<protein>
    <recommendedName>
        <fullName evidence="2">Glycosyltransferase 2-like domain-containing protein</fullName>
    </recommendedName>
</protein>
<dbReference type="PANTHER" id="PTHR43630">
    <property type="entry name" value="POLY-BETA-1,6-N-ACETYL-D-GLUCOSAMINE SYNTHASE"/>
    <property type="match status" value="1"/>
</dbReference>
<dbReference type="AlphaFoldDB" id="A0A1F5FH02"/>
<keyword evidence="1" id="KW-0812">Transmembrane</keyword>
<dbReference type="Pfam" id="PF00535">
    <property type="entry name" value="Glycos_transf_2"/>
    <property type="match status" value="1"/>
</dbReference>
<dbReference type="EMBL" id="MFAM01000033">
    <property type="protein sequence ID" value="OGD78871.1"/>
    <property type="molecule type" value="Genomic_DNA"/>
</dbReference>
<accession>A0A1F5FH02</accession>
<dbReference type="InterPro" id="IPR001173">
    <property type="entry name" value="Glyco_trans_2-like"/>
</dbReference>
<reference evidence="3 4" key="1">
    <citation type="journal article" date="2016" name="Nat. Commun.">
        <title>Thousands of microbial genomes shed light on interconnected biogeochemical processes in an aquifer system.</title>
        <authorList>
            <person name="Anantharaman K."/>
            <person name="Brown C.T."/>
            <person name="Hug L.A."/>
            <person name="Sharon I."/>
            <person name="Castelle C.J."/>
            <person name="Probst A.J."/>
            <person name="Thomas B.C."/>
            <person name="Singh A."/>
            <person name="Wilkins M.J."/>
            <person name="Karaoz U."/>
            <person name="Brodie E.L."/>
            <person name="Williams K.H."/>
            <person name="Hubbard S.S."/>
            <person name="Banfield J.F."/>
        </authorList>
    </citation>
    <scope>NUCLEOTIDE SEQUENCE [LARGE SCALE GENOMIC DNA]</scope>
</reference>
<evidence type="ECO:0000259" key="2">
    <source>
        <dbReference type="Pfam" id="PF00535"/>
    </source>
</evidence>
<feature type="domain" description="Glycosyltransferase 2-like" evidence="2">
    <location>
        <begin position="10"/>
        <end position="95"/>
    </location>
</feature>
<proteinExistence type="predicted"/>
<dbReference type="PANTHER" id="PTHR43630:SF2">
    <property type="entry name" value="GLYCOSYLTRANSFERASE"/>
    <property type="match status" value="1"/>
</dbReference>
<evidence type="ECO:0000313" key="3">
    <source>
        <dbReference type="EMBL" id="OGD78871.1"/>
    </source>
</evidence>
<gene>
    <name evidence="3" type="ORF">A2368_00425</name>
</gene>
<dbReference type="SUPFAM" id="SSF53448">
    <property type="entry name" value="Nucleotide-diphospho-sugar transferases"/>
    <property type="match status" value="1"/>
</dbReference>
<evidence type="ECO:0000256" key="1">
    <source>
        <dbReference type="SAM" id="Phobius"/>
    </source>
</evidence>
<dbReference type="CDD" id="cd02511">
    <property type="entry name" value="Beta4Glucosyltransferase"/>
    <property type="match status" value="1"/>
</dbReference>
<feature type="transmembrane region" description="Helical" evidence="1">
    <location>
        <begin position="236"/>
        <end position="254"/>
    </location>
</feature>
<dbReference type="Gene3D" id="3.90.550.10">
    <property type="entry name" value="Spore Coat Polysaccharide Biosynthesis Protein SpsA, Chain A"/>
    <property type="match status" value="1"/>
</dbReference>
<sequence>MEPKKVKLSLALAVYNEESNIADCLESCKGLASETVVVDGESTDRTAQIAKHLGATVISTPNLSNFHINKQKAIEACTGDWILQLDADERVSSMLAAEIKTVINNESSSDAYYLKRRNYFLGRWMNKGGMYPDPVIRLFRKGKAHLPQKTVHELMDVDGSLGWLNNDLLHIADPNFSRYLLRSNRYTSLQADEWLSSKRIGTGFGSILLYMLIKPLFRFLSLYLRHKGYQDGFPGFVFAWYSGLHIASSYVKYWERCQGSRS</sequence>
<keyword evidence="1" id="KW-1133">Transmembrane helix</keyword>
<dbReference type="Proteomes" id="UP000176682">
    <property type="component" value="Unassembled WGS sequence"/>
</dbReference>
<dbReference type="InterPro" id="IPR029044">
    <property type="entry name" value="Nucleotide-diphossugar_trans"/>
</dbReference>
<keyword evidence="1" id="KW-0472">Membrane</keyword>
<organism evidence="3 4">
    <name type="scientific">Candidatus Collierbacteria bacterium RIFOXYB1_FULL_49_13</name>
    <dbReference type="NCBI Taxonomy" id="1817728"/>
    <lineage>
        <taxon>Bacteria</taxon>
        <taxon>Candidatus Collieribacteriota</taxon>
    </lineage>
</organism>
<name>A0A1F5FH02_9BACT</name>
<comment type="caution">
    <text evidence="3">The sequence shown here is derived from an EMBL/GenBank/DDBJ whole genome shotgun (WGS) entry which is preliminary data.</text>
</comment>